<dbReference type="Proteomes" id="UP000813215">
    <property type="component" value="Unassembled WGS sequence"/>
</dbReference>
<dbReference type="InterPro" id="IPR006342">
    <property type="entry name" value="FkbM_mtfrase"/>
</dbReference>
<protein>
    <submittedName>
        <fullName evidence="6">FkbM family methyltransferase</fullName>
    </submittedName>
</protein>
<keyword evidence="4" id="KW-0808">Transferase</keyword>
<reference evidence="6" key="2">
    <citation type="journal article" date="2022" name="Microbiol. Resour. Announc.">
        <title>Metagenome Sequencing to Explore Phylogenomics of Terrestrial Cyanobacteria.</title>
        <authorList>
            <person name="Ward R.D."/>
            <person name="Stajich J.E."/>
            <person name="Johansen J.R."/>
            <person name="Huntemann M."/>
            <person name="Clum A."/>
            <person name="Foster B."/>
            <person name="Foster B."/>
            <person name="Roux S."/>
            <person name="Palaniappan K."/>
            <person name="Varghese N."/>
            <person name="Mukherjee S."/>
            <person name="Reddy T.B.K."/>
            <person name="Daum C."/>
            <person name="Copeland A."/>
            <person name="Chen I.A."/>
            <person name="Ivanova N.N."/>
            <person name="Kyrpides N.C."/>
            <person name="Shapiro N."/>
            <person name="Eloe-Fadrosh E.A."/>
            <person name="Pietrasiak N."/>
        </authorList>
    </citation>
    <scope>NUCLEOTIDE SEQUENCE</scope>
    <source>
        <strain evidence="6">HA4357-MV3</strain>
    </source>
</reference>
<dbReference type="GO" id="GO:0008168">
    <property type="term" value="F:methyltransferase activity"/>
    <property type="evidence" value="ECO:0007669"/>
    <property type="project" value="UniProtKB-KW"/>
</dbReference>
<dbReference type="SUPFAM" id="SSF55048">
    <property type="entry name" value="Probable ACP-binding domain of malonyl-CoA ACP transacylase"/>
    <property type="match status" value="1"/>
</dbReference>
<dbReference type="SUPFAM" id="SSF52151">
    <property type="entry name" value="FabD/lysophospholipase-like"/>
    <property type="match status" value="1"/>
</dbReference>
<dbReference type="PANTHER" id="PTHR43775:SF51">
    <property type="entry name" value="INACTIVE PHENOLPHTHIOCEROL SYNTHESIS POLYKETIDE SYNTHASE TYPE I PKS1-RELATED"/>
    <property type="match status" value="1"/>
</dbReference>
<keyword evidence="3" id="KW-0597">Phosphoprotein</keyword>
<dbReference type="Pfam" id="PF22621">
    <property type="entry name" value="CurL-like_PKS_C"/>
    <property type="match status" value="1"/>
</dbReference>
<dbReference type="SMART" id="SM00827">
    <property type="entry name" value="PKS_AT"/>
    <property type="match status" value="1"/>
</dbReference>
<proteinExistence type="predicted"/>
<dbReference type="EMBL" id="JAHHHW010000137">
    <property type="protein sequence ID" value="MBW4434627.1"/>
    <property type="molecule type" value="Genomic_DNA"/>
</dbReference>
<dbReference type="Gene3D" id="3.40.50.150">
    <property type="entry name" value="Vaccinia Virus protein VP39"/>
    <property type="match status" value="1"/>
</dbReference>
<dbReference type="InterPro" id="IPR029063">
    <property type="entry name" value="SAM-dependent_MTases_sf"/>
</dbReference>
<evidence type="ECO:0000259" key="5">
    <source>
        <dbReference type="PROSITE" id="PS50075"/>
    </source>
</evidence>
<name>A0A9E3HCB4_9NOST</name>
<comment type="caution">
    <text evidence="6">The sequence shown here is derived from an EMBL/GenBank/DDBJ whole genome shotgun (WGS) entry which is preliminary data.</text>
</comment>
<dbReference type="FunFam" id="1.10.1200.10:FF:000005">
    <property type="entry name" value="Nonribosomal peptide synthetase 1"/>
    <property type="match status" value="1"/>
</dbReference>
<dbReference type="InterPro" id="IPR036736">
    <property type="entry name" value="ACP-like_sf"/>
</dbReference>
<comment type="cofactor">
    <cofactor evidence="1">
        <name>pantetheine 4'-phosphate</name>
        <dbReference type="ChEBI" id="CHEBI:47942"/>
    </cofactor>
</comment>
<dbReference type="SUPFAM" id="SSF53335">
    <property type="entry name" value="S-adenosyl-L-methionine-dependent methyltransferases"/>
    <property type="match status" value="1"/>
</dbReference>
<dbReference type="Gene3D" id="1.10.1200.10">
    <property type="entry name" value="ACP-like"/>
    <property type="match status" value="1"/>
</dbReference>
<dbReference type="InterPro" id="IPR014043">
    <property type="entry name" value="Acyl_transferase_dom"/>
</dbReference>
<dbReference type="PROSITE" id="PS50075">
    <property type="entry name" value="CARRIER"/>
    <property type="match status" value="1"/>
</dbReference>
<sequence>MNNTKSLLTDSCESYNQSHLLLLSAKTEFILDKLSDNVAKFIKENSQINIADLAYSLQTNQQEFDYRRMLVCRDIKDAIHLLTNRDSERVFSQSTQGSPNTVVFMFPGLGEQYINMAQQLYQFEPTFRQHIIHCSEILKPLLGVDVREILYPKGTKIEPNSQANSLIADISSTFNLRQMLRRTQVEVDTNAQKLNQTDIAQPALFVIEYALAQMWMVWGVKPQMLIGYSLGEYVAACLAGVLSLEDALTLVVKRSQLIQSLPTGAMLAVALSELEIQPILTEGIYLSALNGPTLSVIAGSVEAVAKLEQQLISDGIACRQIQTSHAFHSPTMEEILEPFIELVKTFNLKSPKIPYISNVTGKWITAEEATDPNYWGQHLCQPVRFADGLETLLEVPGHILLEVGPGQTLGSITLQHPANTKINQPLVLSSLPNYYSNQSEFAFVLNTLGKLWLTGLSINWFDFYNQQHCRTLALPADLFEAQQKEVEPKQEESSSDRLFLKEQDFSEVTQHERLRLNLQNSYVAPRNNIERKIVEIWQQIFNLKQIGVYDNFFNLGGHSLIAIQMINKIRQNLKLEISLGTIFTNLNVADLATFVAKELLIENNTSQQEDLEALSAISHQIDTDKQVVNWLNYKLINGLEIFHQNKAETEHFYEDIYENRVYAKNGITFNPGDYIFDVGANIGLFTLFADQECDNATIYTFEPSPPTFNILKANTSKCRGNIKLFNCGLSNVDKTITLTFYPNSSGMSSFYPNEEEEKQVLKAIILNKKQAGMLEMEQVLQYTDELLEERFKSQSFNCSVRTISGIIEENNVKRIDMLKIDVQKSEFDVLLGINEHDWPKIRQIVIEVHDESNRLAQVNFLLKAKGYDVLIEQDNLYAATNIHNVYAVRNLMM</sequence>
<evidence type="ECO:0000256" key="3">
    <source>
        <dbReference type="ARBA" id="ARBA00022553"/>
    </source>
</evidence>
<dbReference type="InterPro" id="IPR050091">
    <property type="entry name" value="PKS_NRPS_Biosynth_Enz"/>
</dbReference>
<organism evidence="6 7">
    <name type="scientific">Pelatocladus maniniholoensis HA4357-MV3</name>
    <dbReference type="NCBI Taxonomy" id="1117104"/>
    <lineage>
        <taxon>Bacteria</taxon>
        <taxon>Bacillati</taxon>
        <taxon>Cyanobacteriota</taxon>
        <taxon>Cyanophyceae</taxon>
        <taxon>Nostocales</taxon>
        <taxon>Nostocaceae</taxon>
        <taxon>Pelatocladus</taxon>
    </lineage>
</organism>
<dbReference type="InterPro" id="IPR009081">
    <property type="entry name" value="PP-bd_ACP"/>
</dbReference>
<keyword evidence="6" id="KW-0489">Methyltransferase</keyword>
<evidence type="ECO:0000256" key="2">
    <source>
        <dbReference type="ARBA" id="ARBA00022450"/>
    </source>
</evidence>
<dbReference type="Pfam" id="PF00550">
    <property type="entry name" value="PP-binding"/>
    <property type="match status" value="1"/>
</dbReference>
<gene>
    <name evidence="6" type="ORF">KME28_23665</name>
</gene>
<dbReference type="GO" id="GO:0004312">
    <property type="term" value="F:fatty acid synthase activity"/>
    <property type="evidence" value="ECO:0007669"/>
    <property type="project" value="TreeGrafter"/>
</dbReference>
<dbReference type="GO" id="GO:0006633">
    <property type="term" value="P:fatty acid biosynthetic process"/>
    <property type="evidence" value="ECO:0007669"/>
    <property type="project" value="TreeGrafter"/>
</dbReference>
<dbReference type="Pfam" id="PF05050">
    <property type="entry name" value="Methyltransf_21"/>
    <property type="match status" value="1"/>
</dbReference>
<feature type="domain" description="Carrier" evidence="5">
    <location>
        <begin position="524"/>
        <end position="599"/>
    </location>
</feature>
<dbReference type="Gene3D" id="3.40.366.10">
    <property type="entry name" value="Malonyl-Coenzyme A Acyl Carrier Protein, domain 2"/>
    <property type="match status" value="1"/>
</dbReference>
<dbReference type="AlphaFoldDB" id="A0A9E3HCB4"/>
<dbReference type="GO" id="GO:0032259">
    <property type="term" value="P:methylation"/>
    <property type="evidence" value="ECO:0007669"/>
    <property type="project" value="UniProtKB-KW"/>
</dbReference>
<keyword evidence="2" id="KW-0596">Phosphopantetheine</keyword>
<dbReference type="Pfam" id="PF00698">
    <property type="entry name" value="Acyl_transf_1"/>
    <property type="match status" value="1"/>
</dbReference>
<evidence type="ECO:0000256" key="1">
    <source>
        <dbReference type="ARBA" id="ARBA00001957"/>
    </source>
</evidence>
<dbReference type="Gene3D" id="3.30.70.3290">
    <property type="match status" value="1"/>
</dbReference>
<dbReference type="InterPro" id="IPR016036">
    <property type="entry name" value="Malonyl_transacylase_ACP-bd"/>
</dbReference>
<evidence type="ECO:0000313" key="6">
    <source>
        <dbReference type="EMBL" id="MBW4434627.1"/>
    </source>
</evidence>
<evidence type="ECO:0000313" key="7">
    <source>
        <dbReference type="Proteomes" id="UP000813215"/>
    </source>
</evidence>
<dbReference type="InterPro" id="IPR016035">
    <property type="entry name" value="Acyl_Trfase/lysoPLipase"/>
</dbReference>
<dbReference type="PANTHER" id="PTHR43775">
    <property type="entry name" value="FATTY ACID SYNTHASE"/>
    <property type="match status" value="1"/>
</dbReference>
<dbReference type="Gene3D" id="3.30.70.250">
    <property type="entry name" value="Malonyl-CoA ACP transacylase, ACP-binding"/>
    <property type="match status" value="1"/>
</dbReference>
<accession>A0A9E3HCB4</accession>
<dbReference type="InterPro" id="IPR001227">
    <property type="entry name" value="Ac_transferase_dom_sf"/>
</dbReference>
<reference evidence="6" key="1">
    <citation type="submission" date="2021-05" db="EMBL/GenBank/DDBJ databases">
        <authorList>
            <person name="Pietrasiak N."/>
            <person name="Ward R."/>
            <person name="Stajich J.E."/>
            <person name="Kurbessoian T."/>
        </authorList>
    </citation>
    <scope>NUCLEOTIDE SEQUENCE</scope>
    <source>
        <strain evidence="6">HA4357-MV3</strain>
    </source>
</reference>
<evidence type="ECO:0000256" key="4">
    <source>
        <dbReference type="ARBA" id="ARBA00022679"/>
    </source>
</evidence>
<dbReference type="NCBIfam" id="TIGR01444">
    <property type="entry name" value="fkbM_fam"/>
    <property type="match status" value="1"/>
</dbReference>